<feature type="transmembrane region" description="Helical" evidence="2">
    <location>
        <begin position="15"/>
        <end position="37"/>
    </location>
</feature>
<dbReference type="PANTHER" id="PTHR46274">
    <property type="entry name" value="PHOSPHATIDYLINOSITOL PHOSPHATASE"/>
    <property type="match status" value="1"/>
</dbReference>
<evidence type="ECO:0000313" key="5">
    <source>
        <dbReference type="EMBL" id="TFJ80131.1"/>
    </source>
</evidence>
<gene>
    <name evidence="5" type="ORF">NSK_008688</name>
</gene>
<evidence type="ECO:0000256" key="1">
    <source>
        <dbReference type="SAM" id="MobiDB-lite"/>
    </source>
</evidence>
<dbReference type="PROSITE" id="PS50054">
    <property type="entry name" value="TYR_PHOSPHATASE_DUAL"/>
    <property type="match status" value="1"/>
</dbReference>
<keyword evidence="2" id="KW-0472">Membrane</keyword>
<name>A0A4D9CLZ5_9STRA</name>
<protein>
    <submittedName>
        <fullName evidence="5">Uncharacterized protein</fullName>
    </submittedName>
</protein>
<dbReference type="InterPro" id="IPR029021">
    <property type="entry name" value="Prot-tyrosine_phosphatase-like"/>
</dbReference>
<feature type="transmembrane region" description="Helical" evidence="2">
    <location>
        <begin position="83"/>
        <end position="105"/>
    </location>
</feature>
<keyword evidence="2" id="KW-1133">Transmembrane helix</keyword>
<comment type="caution">
    <text evidence="5">The sequence shown here is derived from an EMBL/GenBank/DDBJ whole genome shotgun (WGS) entry which is preliminary data.</text>
</comment>
<feature type="region of interest" description="Disordered" evidence="1">
    <location>
        <begin position="303"/>
        <end position="325"/>
    </location>
</feature>
<evidence type="ECO:0000259" key="3">
    <source>
        <dbReference type="PROSITE" id="PS50054"/>
    </source>
</evidence>
<dbReference type="AlphaFoldDB" id="A0A4D9CLZ5"/>
<sequence length="325" mass="36456">MPSSAKGNESATTQAIASLRVALLGMFLSAVLALFFAQDHPYLTAVPCVLINCFFLQISFFHGLLFSLIEIPWMMLLFFPIQYIFRIPCQYAFFWLYSPILIILARRRKDRHSLLGRLFITYVWDPPLLACIWLVAHTGWGGDRFLSPFASVIDEDVVMGSLPLPQDVPRLAKDFGVGAVVNMTREYAGPLAAYTQHGIRHLHLPTVDTAAPTLEQVHEGVAFIESFLRENPGKRVFIHCKGGRGRAAVMAAAWYLKKEGGREGPREVLRRLKEKRHVVSMAVGRYETVLEYHAWVVAEGGREGGEGGGGGRGRGEGRSWRSRRW</sequence>
<dbReference type="InterPro" id="IPR000387">
    <property type="entry name" value="Tyr_Pase_dom"/>
</dbReference>
<dbReference type="FunFam" id="3.90.190.10:FF:000157">
    <property type="entry name" value="Protein-tyrosine phosphatase"/>
    <property type="match status" value="1"/>
</dbReference>
<feature type="transmembrane region" description="Helical" evidence="2">
    <location>
        <begin position="49"/>
        <end position="71"/>
    </location>
</feature>
<keyword evidence="2" id="KW-0812">Transmembrane</keyword>
<keyword evidence="6" id="KW-1185">Reference proteome</keyword>
<accession>A0A4D9CLZ5</accession>
<reference evidence="5 6" key="1">
    <citation type="submission" date="2019-01" db="EMBL/GenBank/DDBJ databases">
        <title>Nuclear Genome Assembly of the Microalgal Biofuel strain Nannochloropsis salina CCMP1776.</title>
        <authorList>
            <person name="Hovde B."/>
        </authorList>
    </citation>
    <scope>NUCLEOTIDE SEQUENCE [LARGE SCALE GENOMIC DNA]</scope>
    <source>
        <strain evidence="5 6">CCMP1776</strain>
    </source>
</reference>
<proteinExistence type="predicted"/>
<dbReference type="OrthoDB" id="273181at2759"/>
<dbReference type="Proteomes" id="UP000355283">
    <property type="component" value="Unassembled WGS sequence"/>
</dbReference>
<dbReference type="PANTHER" id="PTHR46274:SF6">
    <property type="entry name" value="TYR_PHOSPHATASE_2 DOMAIN-CONTAINING PROTEIN"/>
    <property type="match status" value="1"/>
</dbReference>
<dbReference type="Gene3D" id="3.90.190.10">
    <property type="entry name" value="Protein tyrosine phosphatase superfamily"/>
    <property type="match status" value="1"/>
</dbReference>
<dbReference type="InterPro" id="IPR020422">
    <property type="entry name" value="TYR_PHOSPHATASE_DUAL_dom"/>
</dbReference>
<feature type="domain" description="Tyrosine-protein phosphatase" evidence="3">
    <location>
        <begin position="149"/>
        <end position="298"/>
    </location>
</feature>
<evidence type="ECO:0000313" key="6">
    <source>
        <dbReference type="Proteomes" id="UP000355283"/>
    </source>
</evidence>
<evidence type="ECO:0000256" key="2">
    <source>
        <dbReference type="SAM" id="Phobius"/>
    </source>
</evidence>
<dbReference type="EMBL" id="SDOX01000183">
    <property type="protein sequence ID" value="TFJ80131.1"/>
    <property type="molecule type" value="Genomic_DNA"/>
</dbReference>
<dbReference type="SUPFAM" id="SSF52799">
    <property type="entry name" value="(Phosphotyrosine protein) phosphatases II"/>
    <property type="match status" value="1"/>
</dbReference>
<dbReference type="PROSITE" id="PS50056">
    <property type="entry name" value="TYR_PHOSPHATASE_2"/>
    <property type="match status" value="1"/>
</dbReference>
<organism evidence="5 6">
    <name type="scientific">Nannochloropsis salina CCMP1776</name>
    <dbReference type="NCBI Taxonomy" id="1027361"/>
    <lineage>
        <taxon>Eukaryota</taxon>
        <taxon>Sar</taxon>
        <taxon>Stramenopiles</taxon>
        <taxon>Ochrophyta</taxon>
        <taxon>Eustigmatophyceae</taxon>
        <taxon>Eustigmatales</taxon>
        <taxon>Monodopsidaceae</taxon>
        <taxon>Microchloropsis</taxon>
        <taxon>Microchloropsis salina</taxon>
    </lineage>
</organism>
<dbReference type="Pfam" id="PF22785">
    <property type="entry name" value="Tc-R-P"/>
    <property type="match status" value="1"/>
</dbReference>
<dbReference type="SMART" id="SM00195">
    <property type="entry name" value="DSPc"/>
    <property type="match status" value="1"/>
</dbReference>
<evidence type="ECO:0000259" key="4">
    <source>
        <dbReference type="PROSITE" id="PS50056"/>
    </source>
</evidence>
<feature type="domain" description="Tyrosine specific protein phosphatases" evidence="4">
    <location>
        <begin position="218"/>
        <end position="287"/>
    </location>
</feature>